<dbReference type="PANTHER" id="PTHR28122:SF1">
    <property type="entry name" value="E3 UBIQUITIN-PROTEIN LIGASE SUBSTRATE RECEPTOR MMS22"/>
    <property type="match status" value="1"/>
</dbReference>
<dbReference type="EMBL" id="PVWQ01000002">
    <property type="protein sequence ID" value="RDW90322.1"/>
    <property type="molecule type" value="Genomic_DNA"/>
</dbReference>
<name>A0A3D8SVH8_9EURO</name>
<feature type="compositionally biased region" description="Basic and acidic residues" evidence="1">
    <location>
        <begin position="245"/>
        <end position="259"/>
    </location>
</feature>
<feature type="compositionally biased region" description="Basic and acidic residues" evidence="1">
    <location>
        <begin position="128"/>
        <end position="142"/>
    </location>
</feature>
<gene>
    <name evidence="2" type="ORF">DSM5745_02097</name>
</gene>
<dbReference type="GO" id="GO:0005634">
    <property type="term" value="C:nucleus"/>
    <property type="evidence" value="ECO:0007669"/>
    <property type="project" value="InterPro"/>
</dbReference>
<feature type="region of interest" description="Disordered" evidence="1">
    <location>
        <begin position="549"/>
        <end position="620"/>
    </location>
</feature>
<feature type="compositionally biased region" description="Acidic residues" evidence="1">
    <location>
        <begin position="605"/>
        <end position="616"/>
    </location>
</feature>
<feature type="compositionally biased region" description="Polar residues" evidence="1">
    <location>
        <begin position="333"/>
        <end position="351"/>
    </location>
</feature>
<feature type="compositionally biased region" description="Basic and acidic residues" evidence="1">
    <location>
        <begin position="209"/>
        <end position="219"/>
    </location>
</feature>
<feature type="compositionally biased region" description="Basic and acidic residues" evidence="1">
    <location>
        <begin position="368"/>
        <end position="381"/>
    </location>
</feature>
<feature type="region of interest" description="Disordered" evidence="1">
    <location>
        <begin position="824"/>
        <end position="845"/>
    </location>
</feature>
<feature type="compositionally biased region" description="Basic and acidic residues" evidence="1">
    <location>
        <begin position="677"/>
        <end position="691"/>
    </location>
</feature>
<feature type="compositionally biased region" description="Basic residues" evidence="1">
    <location>
        <begin position="667"/>
        <end position="676"/>
    </location>
</feature>
<feature type="compositionally biased region" description="Basic and acidic residues" evidence="1">
    <location>
        <begin position="489"/>
        <end position="500"/>
    </location>
</feature>
<dbReference type="PANTHER" id="PTHR28122">
    <property type="entry name" value="E3 UBIQUITIN-PROTEIN LIGASE SUBSTRATE RECEPTOR MMS22"/>
    <property type="match status" value="1"/>
</dbReference>
<dbReference type="RefSeq" id="XP_026607276.1">
    <property type="nucleotide sequence ID" value="XM_026744113.1"/>
</dbReference>
<dbReference type="InterPro" id="IPR019021">
    <property type="entry name" value="Mms22"/>
</dbReference>
<feature type="compositionally biased region" description="Acidic residues" evidence="1">
    <location>
        <begin position="12"/>
        <end position="23"/>
    </location>
</feature>
<dbReference type="Pfam" id="PF09462">
    <property type="entry name" value="Mus7"/>
    <property type="match status" value="1"/>
</dbReference>
<dbReference type="Proteomes" id="UP000256690">
    <property type="component" value="Unassembled WGS sequence"/>
</dbReference>
<evidence type="ECO:0000313" key="2">
    <source>
        <dbReference type="EMBL" id="RDW90322.1"/>
    </source>
</evidence>
<feature type="region of interest" description="Disordered" evidence="1">
    <location>
        <begin position="658"/>
        <end position="761"/>
    </location>
</feature>
<dbReference type="GO" id="GO:0000724">
    <property type="term" value="P:double-strand break repair via homologous recombination"/>
    <property type="evidence" value="ECO:0007669"/>
    <property type="project" value="TreeGrafter"/>
</dbReference>
<evidence type="ECO:0008006" key="4">
    <source>
        <dbReference type="Google" id="ProtNLM"/>
    </source>
</evidence>
<feature type="region of interest" description="Disordered" evidence="1">
    <location>
        <begin position="874"/>
        <end position="898"/>
    </location>
</feature>
<sequence length="2321" mass="260750">MESWRERGFVPDSDDEDGFDSEEKEVTLDTATTRDSNVAIVVSALQKEDSVELAEHEGHEKDTVNSQRRDDARDNNYEDMEEEPDAVVANGDMLAPDDDDEVDLLPLPLPHERPRTPDDEVGQGREGTVVKDKGTIHRESSRSRTPTDLPTVTENDPSSTPRPKQQRDFWDIPSSSQDQLQLDRHPWRRQTSPASIPTPKAQEASQPRPQDENVQRETESSPLSSPLSSPRSSILDEFEQPEQQQRIEESNPTLEERLPPLEISEDLQQLEPSRRAFRQRNPIQLHPYVLEDAKYRTLMKARGLKPVPIPRFSSPPRAAADESQGQDLRDDAGSTSDSQMTGLQYIPSSPLDTRELFGLAPIDGMPENGDRQARQQRKDYANHAGPRSPKRRRVLGPGDERQRQRLRPVPRPAPPQVVIDNVSSSIPDASSIFDVPSPPLSASVSSPPVQKSIGPRVPLDSPSPVNTPRAAMERTENINETIVIDEDENRLGHESDDARTVRSASPSDSDLGGAEEEEVAEDAQEAIVRRYQRRIKGVLPASWLRLDQQKQKGVPGATQRQNDRTRRLETEAAKGVARKITKKPTFSVPSSARDGLSSLRHLAEESDQEGDMSDDTDSIRNPEQDLARWFGLEDSALHQEPLSDGDIPEDNQIDYMFPTASRNHTSAGRKRVKKRSRPEADGMRPSGESKKPRLKRQARLTDAIYRGHRKKKPSQSLPRLGILDAPDVASKSRQEQPQFLRIAARKARSRQDKGRRSPSRKVIRLNSRFDTEDANASLREWRSGRMRQTTLPRVPSQTPRRQPLRDLSTNARQVFNGLNAKRTMERNESGTRQAAPRGNISAATENVFTSNATSTDSQRMTLLENDNTVEENVPTINAPPDPRSNAHGAATRPIQRRQGNAWIIQRNLAISSLSRNNLRPAVPETESHRIIARPPSSLQRSLALLARDDRLPLNRYLSGKERHSDFSSRTQGHPPPEIAPPAINEIDKPNPPVAGSSRPRQVKKRQPRRVDLTHIEDFFSPEVETAETPTQSTERLPHSRSVGQLNRFRTAYSVDFDVSPLQAGTFFHESTLIGSGEFSRSLDVSRRDLDKGSGFLQLQLGDERMRWGAWDDSVSSQLGIAFDKILESAGASKPGEDSANTLSSIPAGQDTYRAVIKYVSETLSFVDQVDRAGFVTRANGLLTKLMEELSIMISATEYDTEQLMKIGSHNVVFANQVCQIASHSLVNQSIQIEVLNLTKSASRQVITLISSQTGQACLRRFLSVIKQRKLQEEGIKNDHPTVEAYVIVRHVLSSADRFRGCLEDYVASACSLMDPKSTEKDIESLESGWQQVFTTLPLQEIDALGISRVGSRFQGGNENWVAVKQLLRPAFESDEASSGSRPVSYYSYCRVLFHRCFILINDWGWRDCKVILDTLYDFFAKRTLHNLDSEENHKSPAFLDELDGNPSFQVLPGDPCFHILLKILASGLRFLTKAHDTKKIRNYTWRLLPNHGRDYPKEQPVHRSDLDALRNHHDLLCTLYSSVPDGCRPRLGTIKELIHPATSHRETCKISLRTWTRLARFKLSTKEDISGLEPFAEWHGYFVTEFLKQHSLARKEIEAQNDDSKRFSQELIDRTVVQNQRQIESLLKTALHGLQSVIKSAPSLEHAQKIVSQTPIKSILDLFDSRTVRLNATVFEGLQVIIIYLQKCSSLSSSSTVSVGNPSISADEDSQDYGDWADIEAVYGYEPSPISPGVEHVQNVFHPAVSRLVSNCFGDDRCPDDSILEGVVDCWTYIAHVLVKHRLRRWDSYISPYEADSWVALRWTTQTRKFTPQFLAQCIEKDGDVLSECKVQAFGIWLSSLVERVSMLKFQHCFTEAILNRSAEDPLLRNLPFSRDRKGERFSITIKELSERRLSLISSLLSNMRVHVQDLDDAKSRELSTTRQDYREIIQKMMSSMKSNYQELGNGETEVKGAYVAFVQRIVGFLQQHTRDICPIDPFFTDTATFPLPSNDPLYIVARLKSYEPKLSSAKVTKALIVFVQGVSERAAIDGEQVYLVDQLSKSMENAYETGSPDQPTLRATLLQGVFPAYLATAFSNGAAWILSRPIIKTIARVFNGLLVNMDATDPDCVSSILNSASATLESSYKALRRIMTDTDMLNQPTVLITTTAFLEMITSTLPVIDYLDRIATDTNSTKQVMAQIRAFQILAMFIASQLRTLPQQTAQTALNFATPPGVSSFVTSDLSAIATRELETYLNESWSRHQGKYYFTRRGAHAPQEIEIEAPISAELDHYPEQGLLNAATAFLEALGRLDLFGEDEEGDMVDYPQPVLSWKCSDELLVL</sequence>
<proteinExistence type="predicted"/>
<feature type="region of interest" description="Disordered" evidence="1">
    <location>
        <begin position="957"/>
        <end position="1011"/>
    </location>
</feature>
<feature type="compositionally biased region" description="Basic and acidic residues" evidence="1">
    <location>
        <begin position="957"/>
        <end position="966"/>
    </location>
</feature>
<accession>A0A3D8SVH8</accession>
<dbReference type="GO" id="GO:0031297">
    <property type="term" value="P:replication fork processing"/>
    <property type="evidence" value="ECO:0007669"/>
    <property type="project" value="InterPro"/>
</dbReference>
<evidence type="ECO:0000313" key="3">
    <source>
        <dbReference type="Proteomes" id="UP000256690"/>
    </source>
</evidence>
<organism evidence="2 3">
    <name type="scientific">Aspergillus mulundensis</name>
    <dbReference type="NCBI Taxonomy" id="1810919"/>
    <lineage>
        <taxon>Eukaryota</taxon>
        <taxon>Fungi</taxon>
        <taxon>Dikarya</taxon>
        <taxon>Ascomycota</taxon>
        <taxon>Pezizomycotina</taxon>
        <taxon>Eurotiomycetes</taxon>
        <taxon>Eurotiomycetidae</taxon>
        <taxon>Eurotiales</taxon>
        <taxon>Aspergillaceae</taxon>
        <taxon>Aspergillus</taxon>
        <taxon>Aspergillus subgen. Nidulantes</taxon>
    </lineage>
</organism>
<feature type="compositionally biased region" description="Low complexity" evidence="1">
    <location>
        <begin position="220"/>
        <end position="235"/>
    </location>
</feature>
<feature type="region of interest" description="Disordered" evidence="1">
    <location>
        <begin position="1"/>
        <end position="31"/>
    </location>
</feature>
<feature type="region of interest" description="Disordered" evidence="1">
    <location>
        <begin position="49"/>
        <end position="288"/>
    </location>
</feature>
<feature type="compositionally biased region" description="Basic and acidic residues" evidence="1">
    <location>
        <begin position="561"/>
        <end position="572"/>
    </location>
</feature>
<comment type="caution">
    <text evidence="2">The sequence shown here is derived from an EMBL/GenBank/DDBJ whole genome shotgun (WGS) entry which is preliminary data.</text>
</comment>
<dbReference type="GeneID" id="38112467"/>
<reference evidence="2 3" key="1">
    <citation type="journal article" date="2018" name="IMA Fungus">
        <title>IMA Genome-F 9: Draft genome sequence of Annulohypoxylon stygium, Aspergillus mulundensis, Berkeleyomyces basicola (syn. Thielaviopsis basicola), Ceratocystis smalleyi, two Cercospora beticola strains, Coleophoma cylindrospora, Fusarium fracticaudum, Phialophora cf. hyalina, and Morchella septimelata.</title>
        <authorList>
            <person name="Wingfield B.D."/>
            <person name="Bills G.F."/>
            <person name="Dong Y."/>
            <person name="Huang W."/>
            <person name="Nel W.J."/>
            <person name="Swalarsk-Parry B.S."/>
            <person name="Vaghefi N."/>
            <person name="Wilken P.M."/>
            <person name="An Z."/>
            <person name="de Beer Z.W."/>
            <person name="De Vos L."/>
            <person name="Chen L."/>
            <person name="Duong T.A."/>
            <person name="Gao Y."/>
            <person name="Hammerbacher A."/>
            <person name="Kikkert J.R."/>
            <person name="Li Y."/>
            <person name="Li H."/>
            <person name="Li K."/>
            <person name="Li Q."/>
            <person name="Liu X."/>
            <person name="Ma X."/>
            <person name="Naidoo K."/>
            <person name="Pethybridge S.J."/>
            <person name="Sun J."/>
            <person name="Steenkamp E.T."/>
            <person name="van der Nest M.A."/>
            <person name="van Wyk S."/>
            <person name="Wingfield M.J."/>
            <person name="Xiong C."/>
            <person name="Yue Q."/>
            <person name="Zhang X."/>
        </authorList>
    </citation>
    <scope>NUCLEOTIDE SEQUENCE [LARGE SCALE GENOMIC DNA]</scope>
    <source>
        <strain evidence="2 3">DSM 5745</strain>
    </source>
</reference>
<dbReference type="GO" id="GO:0035361">
    <property type="term" value="C:Cul8-RING ubiquitin ligase complex"/>
    <property type="evidence" value="ECO:0007669"/>
    <property type="project" value="TreeGrafter"/>
</dbReference>
<keyword evidence="3" id="KW-1185">Reference proteome</keyword>
<evidence type="ECO:0000256" key="1">
    <source>
        <dbReference type="SAM" id="MobiDB-lite"/>
    </source>
</evidence>
<feature type="region of interest" description="Disordered" evidence="1">
    <location>
        <begin position="306"/>
        <end position="521"/>
    </location>
</feature>
<feature type="compositionally biased region" description="Polar residues" evidence="1">
    <location>
        <begin position="143"/>
        <end position="163"/>
    </location>
</feature>
<protein>
    <recommendedName>
        <fullName evidence="4">Mus7/MMS22 family-domain-containing protein</fullName>
    </recommendedName>
</protein>
<feature type="compositionally biased region" description="Basic and acidic residues" evidence="1">
    <location>
        <begin position="49"/>
        <end position="76"/>
    </location>
</feature>
<feature type="compositionally biased region" description="Low complexity" evidence="1">
    <location>
        <begin position="440"/>
        <end position="449"/>
    </location>
</feature>
<dbReference type="OrthoDB" id="2386201at2759"/>
<dbReference type="STRING" id="1810919.A0A3D8SVH8"/>